<dbReference type="EMBL" id="QVLX01000004">
    <property type="protein sequence ID" value="RGE87056.1"/>
    <property type="molecule type" value="Genomic_DNA"/>
</dbReference>
<dbReference type="RefSeq" id="WP_024732145.1">
    <property type="nucleotide sequence ID" value="NZ_BAABYU010000001.1"/>
</dbReference>
<dbReference type="OrthoDB" id="9792929at2"/>
<sequence length="160" mass="18298">MKIRKAEKKDLADVARIHVEAWKSVYRGIMPDEVLDARNLDAQQIVWGEELDKGAKLYVCEQEGNIVGFASGHEVDAFHAEIDTLYFQESDRGKGYGLQMLDYMRHVLGEEKQISLWCVKENPNRTFYEANGGETGLEKTVQIGGKEIAGIQYLFEKRRK</sequence>
<reference evidence="4 5" key="1">
    <citation type="submission" date="2018-08" db="EMBL/GenBank/DDBJ databases">
        <title>A genome reference for cultivated species of the human gut microbiota.</title>
        <authorList>
            <person name="Zou Y."/>
            <person name="Xue W."/>
            <person name="Luo G."/>
        </authorList>
    </citation>
    <scope>NUCLEOTIDE SEQUENCE [LARGE SCALE GENOMIC DNA]</scope>
    <source>
        <strain evidence="4 5">AF37-2AT</strain>
    </source>
</reference>
<protein>
    <submittedName>
        <fullName evidence="4">GNAT family N-acetyltransferase</fullName>
    </submittedName>
</protein>
<dbReference type="AlphaFoldDB" id="A0A3E3K226"/>
<evidence type="ECO:0000259" key="3">
    <source>
        <dbReference type="PROSITE" id="PS51186"/>
    </source>
</evidence>
<keyword evidence="1 4" id="KW-0808">Transferase</keyword>
<dbReference type="GeneID" id="97192223"/>
<organism evidence="4 5">
    <name type="scientific">Sellimonas intestinalis</name>
    <dbReference type="NCBI Taxonomy" id="1653434"/>
    <lineage>
        <taxon>Bacteria</taxon>
        <taxon>Bacillati</taxon>
        <taxon>Bacillota</taxon>
        <taxon>Clostridia</taxon>
        <taxon>Lachnospirales</taxon>
        <taxon>Lachnospiraceae</taxon>
        <taxon>Sellimonas</taxon>
    </lineage>
</organism>
<dbReference type="SUPFAM" id="SSF55729">
    <property type="entry name" value="Acyl-CoA N-acyltransferases (Nat)"/>
    <property type="match status" value="1"/>
</dbReference>
<keyword evidence="2" id="KW-0012">Acyltransferase</keyword>
<dbReference type="InterPro" id="IPR000182">
    <property type="entry name" value="GNAT_dom"/>
</dbReference>
<dbReference type="CDD" id="cd04301">
    <property type="entry name" value="NAT_SF"/>
    <property type="match status" value="1"/>
</dbReference>
<evidence type="ECO:0000313" key="4">
    <source>
        <dbReference type="EMBL" id="RGE87056.1"/>
    </source>
</evidence>
<dbReference type="PANTHER" id="PTHR43800">
    <property type="entry name" value="PEPTIDYL-LYSINE N-ACETYLTRANSFERASE YJAB"/>
    <property type="match status" value="1"/>
</dbReference>
<dbReference type="Proteomes" id="UP000261080">
    <property type="component" value="Unassembled WGS sequence"/>
</dbReference>
<dbReference type="Pfam" id="PF00583">
    <property type="entry name" value="Acetyltransf_1"/>
    <property type="match status" value="1"/>
</dbReference>
<evidence type="ECO:0000256" key="1">
    <source>
        <dbReference type="ARBA" id="ARBA00022679"/>
    </source>
</evidence>
<dbReference type="Gene3D" id="3.40.630.30">
    <property type="match status" value="1"/>
</dbReference>
<name>A0A3E3K226_9FIRM</name>
<keyword evidence="5" id="KW-1185">Reference proteome</keyword>
<accession>A0A3E3K226</accession>
<evidence type="ECO:0000313" key="5">
    <source>
        <dbReference type="Proteomes" id="UP000261080"/>
    </source>
</evidence>
<dbReference type="InterPro" id="IPR016181">
    <property type="entry name" value="Acyl_CoA_acyltransferase"/>
</dbReference>
<proteinExistence type="predicted"/>
<dbReference type="GO" id="GO:0016747">
    <property type="term" value="F:acyltransferase activity, transferring groups other than amino-acyl groups"/>
    <property type="evidence" value="ECO:0007669"/>
    <property type="project" value="InterPro"/>
</dbReference>
<dbReference type="PANTHER" id="PTHR43800:SF1">
    <property type="entry name" value="PEPTIDYL-LYSINE N-ACETYLTRANSFERASE YJAB"/>
    <property type="match status" value="1"/>
</dbReference>
<feature type="domain" description="N-acetyltransferase" evidence="3">
    <location>
        <begin position="1"/>
        <end position="160"/>
    </location>
</feature>
<gene>
    <name evidence="4" type="ORF">DW016_08965</name>
</gene>
<evidence type="ECO:0000256" key="2">
    <source>
        <dbReference type="ARBA" id="ARBA00023315"/>
    </source>
</evidence>
<comment type="caution">
    <text evidence="4">The sequence shown here is derived from an EMBL/GenBank/DDBJ whole genome shotgun (WGS) entry which is preliminary data.</text>
</comment>
<dbReference type="PROSITE" id="PS51186">
    <property type="entry name" value="GNAT"/>
    <property type="match status" value="1"/>
</dbReference>